<dbReference type="EC" id="4.2.1.96" evidence="3"/>
<dbReference type="PANTHER" id="PTHR12599:SF0">
    <property type="entry name" value="PTERIN-4-ALPHA-CARBINOLAMINE DEHYDRATASE"/>
    <property type="match status" value="1"/>
</dbReference>
<dbReference type="HOGENOM" id="CLU_1740190_0_0_1"/>
<evidence type="ECO:0000256" key="3">
    <source>
        <dbReference type="ARBA" id="ARBA00013252"/>
    </source>
</evidence>
<dbReference type="EMBL" id="UIGY01000246">
    <property type="protein sequence ID" value="SUZ13687.1"/>
    <property type="molecule type" value="Genomic_DNA"/>
</dbReference>
<keyword evidence="4" id="KW-0456">Lyase</keyword>
<reference evidence="7" key="3">
    <citation type="submission" date="2018-07" db="EMBL/GenBank/DDBJ databases">
        <authorList>
            <person name="Quirk P.G."/>
            <person name="Krulwich T.A."/>
        </authorList>
    </citation>
    <scope>NUCLEOTIDE SEQUENCE</scope>
    <source>
        <strain evidence="7">96224</strain>
    </source>
</reference>
<dbReference type="SUPFAM" id="SSF55248">
    <property type="entry name" value="PCD-like"/>
    <property type="match status" value="1"/>
</dbReference>
<evidence type="ECO:0000256" key="4">
    <source>
        <dbReference type="ARBA" id="ARBA00023239"/>
    </source>
</evidence>
<proteinExistence type="inferred from homology"/>
<dbReference type="InterPro" id="IPR001533">
    <property type="entry name" value="Pterin_deHydtase"/>
</dbReference>
<evidence type="ECO:0000313" key="6">
    <source>
        <dbReference type="EMBL" id="EPQ61724.1"/>
    </source>
</evidence>
<evidence type="ECO:0000256" key="1">
    <source>
        <dbReference type="ARBA" id="ARBA00001554"/>
    </source>
</evidence>
<sequence>MRATKSFFAAFKPISPRFQSLLVKPALIEKGLTVLLHPAGRWSLSPDGLALERRFRFANFRNTWKFMNSVAAETKRLGHHPEWANVYNSVFIRWTTHSEPGLTDTDVEMARFCDERAEELGEIKSNRTEDELVRENRLIEILNVNNDSQD</sequence>
<dbReference type="CDD" id="cd00488">
    <property type="entry name" value="PCD_DCoH"/>
    <property type="match status" value="1"/>
</dbReference>
<evidence type="ECO:0000256" key="2">
    <source>
        <dbReference type="ARBA" id="ARBA00006472"/>
    </source>
</evidence>
<dbReference type="GO" id="GO:0006729">
    <property type="term" value="P:tetrahydrobiopterin biosynthetic process"/>
    <property type="evidence" value="ECO:0007669"/>
    <property type="project" value="InterPro"/>
</dbReference>
<dbReference type="AlphaFoldDB" id="A0A061HC05"/>
<comment type="catalytic activity">
    <reaction evidence="1">
        <text>(4aS,6R)-4a-hydroxy-L-erythro-5,6,7,8-tetrahydrobiopterin = (6R)-L-erythro-6,7-dihydrobiopterin + H2O</text>
        <dbReference type="Rhea" id="RHEA:11920"/>
        <dbReference type="ChEBI" id="CHEBI:15377"/>
        <dbReference type="ChEBI" id="CHEBI:15642"/>
        <dbReference type="ChEBI" id="CHEBI:43120"/>
        <dbReference type="EC" id="4.2.1.96"/>
    </reaction>
</comment>
<evidence type="ECO:0000313" key="8">
    <source>
        <dbReference type="Proteomes" id="UP000053110"/>
    </source>
</evidence>
<reference evidence="6" key="2">
    <citation type="submission" date="2013-01" db="EMBL/GenBank/DDBJ databases">
        <title>The wheat powdery mildew genome reveals unique evolution of an obligate biotroph.</title>
        <authorList>
            <person name="Oberhaensli S."/>
            <person name="Wicker T."/>
            <person name="Keller B."/>
        </authorList>
    </citation>
    <scope>NUCLEOTIDE SEQUENCE</scope>
    <source>
        <strain evidence="6">96224</strain>
    </source>
</reference>
<dbReference type="Proteomes" id="UP000053110">
    <property type="component" value="Unassembled WGS sequence"/>
</dbReference>
<comment type="similarity">
    <text evidence="2">Belongs to the pterin-4-alpha-carbinolamine dehydratase family.</text>
</comment>
<accession>A0A061HC05</accession>
<name>A0A061HC05_BLUGR</name>
<dbReference type="OrthoDB" id="277398at2759"/>
<dbReference type="PANTHER" id="PTHR12599">
    <property type="entry name" value="PTERIN-4-ALPHA-CARBINOLAMINE DEHYDRATASE"/>
    <property type="match status" value="1"/>
</dbReference>
<organism evidence="7">
    <name type="scientific">Blumeria graminis f. sp. tritici 96224</name>
    <dbReference type="NCBI Taxonomy" id="1268274"/>
    <lineage>
        <taxon>Eukaryota</taxon>
        <taxon>Fungi</taxon>
        <taxon>Dikarya</taxon>
        <taxon>Ascomycota</taxon>
        <taxon>Pezizomycotina</taxon>
        <taxon>Leotiomycetes</taxon>
        <taxon>Erysiphales</taxon>
        <taxon>Erysiphaceae</taxon>
        <taxon>Blumeria</taxon>
    </lineage>
</organism>
<dbReference type="EMBL" id="KE375216">
    <property type="protein sequence ID" value="EPQ61724.1"/>
    <property type="molecule type" value="Genomic_DNA"/>
</dbReference>
<evidence type="ECO:0000313" key="7">
    <source>
        <dbReference type="EMBL" id="SUZ13687.1"/>
    </source>
</evidence>
<dbReference type="Gene3D" id="3.30.1360.20">
    <property type="entry name" value="Transcriptional coactivator/pterin dehydratase"/>
    <property type="match status" value="1"/>
</dbReference>
<gene>
    <name evidence="6" type="ORF">BGT96224_1250</name>
    <name evidence="7" type="ORF">BGT96224V2_LOCUS6829</name>
</gene>
<protein>
    <recommendedName>
        <fullName evidence="3">4a-hydroxytetrahydrobiopterin dehydratase</fullName>
        <ecNumber evidence="3">4.2.1.96</ecNumber>
    </recommendedName>
    <alternativeName>
        <fullName evidence="5">4-alpha-hydroxy-tetrahydropterin dehydratase</fullName>
    </alternativeName>
</protein>
<evidence type="ECO:0000256" key="5">
    <source>
        <dbReference type="ARBA" id="ARBA00030497"/>
    </source>
</evidence>
<dbReference type="Pfam" id="PF01329">
    <property type="entry name" value="Pterin_4a"/>
    <property type="match status" value="1"/>
</dbReference>
<reference evidence="8" key="1">
    <citation type="journal article" date="2013" name="Nat. Genet.">
        <title>The wheat powdery mildew genome shows the unique evolution of an obligate biotroph.</title>
        <authorList>
            <person name="Wicker T."/>
            <person name="Oberhaensli S."/>
            <person name="Parlange F."/>
            <person name="Buchmann J.P."/>
            <person name="Shatalina M."/>
            <person name="Roffler S."/>
            <person name="Ben-David R."/>
            <person name="Dolezel J."/>
            <person name="Simkova H."/>
            <person name="Schulze-Lefert P."/>
            <person name="Spanu P.D."/>
            <person name="Bruggmann R."/>
            <person name="Amselem J."/>
            <person name="Quesneville H."/>
            <person name="Ver Loren van Themaat E."/>
            <person name="Paape T."/>
            <person name="Shimizu K.K."/>
            <person name="Keller B."/>
        </authorList>
    </citation>
    <scope>NUCLEOTIDE SEQUENCE [LARGE SCALE GENOMIC DNA]</scope>
    <source>
        <strain evidence="8">96224</strain>
    </source>
</reference>
<dbReference type="InterPro" id="IPR036428">
    <property type="entry name" value="PCD_sf"/>
</dbReference>
<dbReference type="GO" id="GO:0008124">
    <property type="term" value="F:4-alpha-hydroxytetrahydrobiopterin dehydratase activity"/>
    <property type="evidence" value="ECO:0007669"/>
    <property type="project" value="UniProtKB-EC"/>
</dbReference>